<name>G9NRJ9_HYPAI</name>
<dbReference type="GeneID" id="25783279"/>
<feature type="region of interest" description="Disordered" evidence="1">
    <location>
        <begin position="1"/>
        <end position="41"/>
    </location>
</feature>
<dbReference type="Proteomes" id="UP000005426">
    <property type="component" value="Unassembled WGS sequence"/>
</dbReference>
<protein>
    <submittedName>
        <fullName evidence="2">Uncharacterized protein</fullName>
    </submittedName>
</protein>
<dbReference type="KEGG" id="tatv:25783279"/>
<dbReference type="AlphaFoldDB" id="G9NRJ9"/>
<evidence type="ECO:0000256" key="1">
    <source>
        <dbReference type="SAM" id="MobiDB-lite"/>
    </source>
</evidence>
<gene>
    <name evidence="2" type="ORF">TRIATDRAFT_317581</name>
</gene>
<dbReference type="RefSeq" id="XP_013944827.1">
    <property type="nucleotide sequence ID" value="XM_014089352.1"/>
</dbReference>
<accession>G9NRJ9</accession>
<evidence type="ECO:0000313" key="2">
    <source>
        <dbReference type="EMBL" id="EHK46632.1"/>
    </source>
</evidence>
<dbReference type="EMBL" id="ABDG02000022">
    <property type="protein sequence ID" value="EHK46632.1"/>
    <property type="molecule type" value="Genomic_DNA"/>
</dbReference>
<reference evidence="2 3" key="1">
    <citation type="journal article" date="2011" name="Genome Biol.">
        <title>Comparative genome sequence analysis underscores mycoparasitism as the ancestral life style of Trichoderma.</title>
        <authorList>
            <person name="Kubicek C.P."/>
            <person name="Herrera-Estrella A."/>
            <person name="Seidl-Seiboth V."/>
            <person name="Martinez D.A."/>
            <person name="Druzhinina I.S."/>
            <person name="Thon M."/>
            <person name="Zeilinger S."/>
            <person name="Casas-Flores S."/>
            <person name="Horwitz B.A."/>
            <person name="Mukherjee P.K."/>
            <person name="Mukherjee M."/>
            <person name="Kredics L."/>
            <person name="Alcaraz L.D."/>
            <person name="Aerts A."/>
            <person name="Antal Z."/>
            <person name="Atanasova L."/>
            <person name="Cervantes-Badillo M.G."/>
            <person name="Challacombe J."/>
            <person name="Chertkov O."/>
            <person name="McCluskey K."/>
            <person name="Coulpier F."/>
            <person name="Deshpande N."/>
            <person name="von Doehren H."/>
            <person name="Ebbole D.J."/>
            <person name="Esquivel-Naranjo E.U."/>
            <person name="Fekete E."/>
            <person name="Flipphi M."/>
            <person name="Glaser F."/>
            <person name="Gomez-Rodriguez E.Y."/>
            <person name="Gruber S."/>
            <person name="Han C."/>
            <person name="Henrissat B."/>
            <person name="Hermosa R."/>
            <person name="Hernandez-Onate M."/>
            <person name="Karaffa L."/>
            <person name="Kosti I."/>
            <person name="Le Crom S."/>
            <person name="Lindquist E."/>
            <person name="Lucas S."/>
            <person name="Luebeck M."/>
            <person name="Luebeck P.S."/>
            <person name="Margeot A."/>
            <person name="Metz B."/>
            <person name="Misra M."/>
            <person name="Nevalainen H."/>
            <person name="Omann M."/>
            <person name="Packer N."/>
            <person name="Perrone G."/>
            <person name="Uresti-Rivera E.E."/>
            <person name="Salamov A."/>
            <person name="Schmoll M."/>
            <person name="Seiboth B."/>
            <person name="Shapiro H."/>
            <person name="Sukno S."/>
            <person name="Tamayo-Ramos J.A."/>
            <person name="Tisch D."/>
            <person name="Wiest A."/>
            <person name="Wilkinson H.H."/>
            <person name="Zhang M."/>
            <person name="Coutinho P.M."/>
            <person name="Kenerley C.M."/>
            <person name="Monte E."/>
            <person name="Baker S.E."/>
            <person name="Grigoriev I.V."/>
        </authorList>
    </citation>
    <scope>NUCLEOTIDE SEQUENCE [LARGE SCALE GENOMIC DNA]</scope>
    <source>
        <strain evidence="3">ATCC 20476 / IMI 206040</strain>
    </source>
</reference>
<sequence>MPGPESAPLLLVPDEASTRPQAKHQLAARDSQEGASSRGRAEAVVIGRTIACMRFLVPGPRNETAASYLSLVRLCLFNLRLSLTSHSLPHAAAPATPPSGRCLDGDTGRLQTLSYAPPITAN</sequence>
<keyword evidence="3" id="KW-1185">Reference proteome</keyword>
<organism evidence="2 3">
    <name type="scientific">Hypocrea atroviridis (strain ATCC 20476 / IMI 206040)</name>
    <name type="common">Trichoderma atroviride</name>
    <dbReference type="NCBI Taxonomy" id="452589"/>
    <lineage>
        <taxon>Eukaryota</taxon>
        <taxon>Fungi</taxon>
        <taxon>Dikarya</taxon>
        <taxon>Ascomycota</taxon>
        <taxon>Pezizomycotina</taxon>
        <taxon>Sordariomycetes</taxon>
        <taxon>Hypocreomycetidae</taxon>
        <taxon>Hypocreales</taxon>
        <taxon>Hypocreaceae</taxon>
        <taxon>Trichoderma</taxon>
    </lineage>
</organism>
<proteinExistence type="predicted"/>
<comment type="caution">
    <text evidence="2">The sequence shown here is derived from an EMBL/GenBank/DDBJ whole genome shotgun (WGS) entry which is preliminary data.</text>
</comment>
<evidence type="ECO:0000313" key="3">
    <source>
        <dbReference type="Proteomes" id="UP000005426"/>
    </source>
</evidence>
<dbReference type="HOGENOM" id="CLU_2027045_0_0_1"/>